<keyword evidence="2" id="KW-0808">Transferase</keyword>
<proteinExistence type="predicted"/>
<evidence type="ECO:0000313" key="2">
    <source>
        <dbReference type="EMBL" id="MFD1671532.1"/>
    </source>
</evidence>
<dbReference type="GO" id="GO:0016746">
    <property type="term" value="F:acyltransferase activity"/>
    <property type="evidence" value="ECO:0007669"/>
    <property type="project" value="UniProtKB-KW"/>
</dbReference>
<dbReference type="InterPro" id="IPR000182">
    <property type="entry name" value="GNAT_dom"/>
</dbReference>
<reference evidence="3" key="1">
    <citation type="journal article" date="2019" name="Int. J. Syst. Evol. Microbiol.">
        <title>The Global Catalogue of Microorganisms (GCM) 10K type strain sequencing project: providing services to taxonomists for standard genome sequencing and annotation.</title>
        <authorList>
            <consortium name="The Broad Institute Genomics Platform"/>
            <consortium name="The Broad Institute Genome Sequencing Center for Infectious Disease"/>
            <person name="Wu L."/>
            <person name="Ma J."/>
        </authorList>
    </citation>
    <scope>NUCLEOTIDE SEQUENCE [LARGE SCALE GENOMIC DNA]</scope>
    <source>
        <strain evidence="3">CCM 8896</strain>
    </source>
</reference>
<feature type="domain" description="N-acetyltransferase" evidence="1">
    <location>
        <begin position="9"/>
        <end position="193"/>
    </location>
</feature>
<dbReference type="InterPro" id="IPR051556">
    <property type="entry name" value="N-term/lysine_N-AcTrnsfr"/>
</dbReference>
<organism evidence="2 3">
    <name type="scientific">Agrilactobacillus yilanensis</name>
    <dbReference type="NCBI Taxonomy" id="2485997"/>
    <lineage>
        <taxon>Bacteria</taxon>
        <taxon>Bacillati</taxon>
        <taxon>Bacillota</taxon>
        <taxon>Bacilli</taxon>
        <taxon>Lactobacillales</taxon>
        <taxon>Lactobacillaceae</taxon>
        <taxon>Agrilactobacillus</taxon>
    </lineage>
</organism>
<dbReference type="CDD" id="cd04301">
    <property type="entry name" value="NAT_SF"/>
    <property type="match status" value="1"/>
</dbReference>
<evidence type="ECO:0000313" key="3">
    <source>
        <dbReference type="Proteomes" id="UP001597267"/>
    </source>
</evidence>
<dbReference type="EMBL" id="JBHTOP010000011">
    <property type="protein sequence ID" value="MFD1671532.1"/>
    <property type="molecule type" value="Genomic_DNA"/>
</dbReference>
<keyword evidence="3" id="KW-1185">Reference proteome</keyword>
<dbReference type="EC" id="2.3.1.-" evidence="2"/>
<gene>
    <name evidence="2" type="ORF">ACFQ5M_05445</name>
</gene>
<dbReference type="Gene3D" id="3.40.630.30">
    <property type="match status" value="1"/>
</dbReference>
<evidence type="ECO:0000259" key="1">
    <source>
        <dbReference type="PROSITE" id="PS51186"/>
    </source>
</evidence>
<dbReference type="SUPFAM" id="SSF55729">
    <property type="entry name" value="Acyl-CoA N-acyltransferases (Nat)"/>
    <property type="match status" value="1"/>
</dbReference>
<dbReference type="Pfam" id="PF00583">
    <property type="entry name" value="Acetyltransf_1"/>
    <property type="match status" value="1"/>
</dbReference>
<protein>
    <submittedName>
        <fullName evidence="2">GNAT family N-acetyltransferase</fullName>
        <ecNumber evidence="2">2.3.1.-</ecNumber>
    </submittedName>
</protein>
<keyword evidence="2" id="KW-0012">Acyltransferase</keyword>
<comment type="caution">
    <text evidence="2">The sequence shown here is derived from an EMBL/GenBank/DDBJ whole genome shotgun (WGS) entry which is preliminary data.</text>
</comment>
<name>A0ABW4J574_9LACO</name>
<accession>A0ABW4J574</accession>
<sequence length="193" mass="22252">MTLTIHWATELPTLSANAIGQLFYNSFSDMFLASGFTANEAQISALGLGAYLLKYYRRDLLVAQMDGHLAGVVLLKQPRSPKTTRLPRAALTLSRRLRWYAFILLLDSTPNTDETYIDFLAVAPNYRQQGIASQLLNFCQRHFNCLNLSVVTTNQNAYQLYKKFNFNPVNTKKSWLAQRYLGFQQWTEMHWQQ</sequence>
<dbReference type="RefSeq" id="WP_125715758.1">
    <property type="nucleotide sequence ID" value="NZ_JBHTOP010000011.1"/>
</dbReference>
<dbReference type="InterPro" id="IPR016181">
    <property type="entry name" value="Acyl_CoA_acyltransferase"/>
</dbReference>
<dbReference type="PANTHER" id="PTHR42919:SF20">
    <property type="entry name" value="GCN5-RELATED N-ACETYLTRANSFERASE 10, CHLOROPLASTIC"/>
    <property type="match status" value="1"/>
</dbReference>
<dbReference type="PROSITE" id="PS51186">
    <property type="entry name" value="GNAT"/>
    <property type="match status" value="1"/>
</dbReference>
<dbReference type="PANTHER" id="PTHR42919">
    <property type="entry name" value="N-ALPHA-ACETYLTRANSFERASE"/>
    <property type="match status" value="1"/>
</dbReference>
<dbReference type="Proteomes" id="UP001597267">
    <property type="component" value="Unassembled WGS sequence"/>
</dbReference>